<dbReference type="InterPro" id="IPR002182">
    <property type="entry name" value="NB-ARC"/>
</dbReference>
<dbReference type="InterPro" id="IPR032675">
    <property type="entry name" value="LRR_dom_sf"/>
</dbReference>
<dbReference type="InterPro" id="IPR055414">
    <property type="entry name" value="LRR_R13L4/SHOC2-like"/>
</dbReference>
<accession>A0ABD2YJS4</accession>
<keyword evidence="2" id="KW-0611">Plant defense</keyword>
<keyword evidence="6" id="KW-1185">Reference proteome</keyword>
<name>A0ABD2YJS4_9GENT</name>
<evidence type="ECO:0000256" key="2">
    <source>
        <dbReference type="ARBA" id="ARBA00022821"/>
    </source>
</evidence>
<gene>
    <name evidence="5" type="ORF">ACH5RR_033026</name>
</gene>
<dbReference type="SUPFAM" id="SSF52058">
    <property type="entry name" value="L domain-like"/>
    <property type="match status" value="1"/>
</dbReference>
<dbReference type="Gene3D" id="3.40.50.300">
    <property type="entry name" value="P-loop containing nucleotide triphosphate hydrolases"/>
    <property type="match status" value="1"/>
</dbReference>
<keyword evidence="1" id="KW-0677">Repeat</keyword>
<dbReference type="GO" id="GO:0006952">
    <property type="term" value="P:defense response"/>
    <property type="evidence" value="ECO:0007669"/>
    <property type="project" value="UniProtKB-KW"/>
</dbReference>
<dbReference type="InterPro" id="IPR027417">
    <property type="entry name" value="P-loop_NTPase"/>
</dbReference>
<evidence type="ECO:0000313" key="5">
    <source>
        <dbReference type="EMBL" id="KAL3507644.1"/>
    </source>
</evidence>
<dbReference type="Pfam" id="PF23598">
    <property type="entry name" value="LRR_14"/>
    <property type="match status" value="1"/>
</dbReference>
<feature type="domain" description="Disease resistance R13L4/SHOC-2-like LRR" evidence="4">
    <location>
        <begin position="143"/>
        <end position="230"/>
    </location>
</feature>
<dbReference type="PANTHER" id="PTHR36766">
    <property type="entry name" value="PLANT BROAD-SPECTRUM MILDEW RESISTANCE PROTEIN RPW8"/>
    <property type="match status" value="1"/>
</dbReference>
<comment type="caution">
    <text evidence="5">The sequence shown here is derived from an EMBL/GenBank/DDBJ whole genome shotgun (WGS) entry which is preliminary data.</text>
</comment>
<dbReference type="Proteomes" id="UP001630127">
    <property type="component" value="Unassembled WGS sequence"/>
</dbReference>
<protein>
    <recommendedName>
        <fullName evidence="7">NB-ARC domain-containing protein</fullName>
    </recommendedName>
</protein>
<evidence type="ECO:0000313" key="6">
    <source>
        <dbReference type="Proteomes" id="UP001630127"/>
    </source>
</evidence>
<proteinExistence type="predicted"/>
<feature type="domain" description="NB-ARC" evidence="3">
    <location>
        <begin position="2"/>
        <end position="106"/>
    </location>
</feature>
<dbReference type="EMBL" id="JBJUIK010000013">
    <property type="protein sequence ID" value="KAL3507644.1"/>
    <property type="molecule type" value="Genomic_DNA"/>
</dbReference>
<organism evidence="5 6">
    <name type="scientific">Cinchona calisaya</name>
    <dbReference type="NCBI Taxonomy" id="153742"/>
    <lineage>
        <taxon>Eukaryota</taxon>
        <taxon>Viridiplantae</taxon>
        <taxon>Streptophyta</taxon>
        <taxon>Embryophyta</taxon>
        <taxon>Tracheophyta</taxon>
        <taxon>Spermatophyta</taxon>
        <taxon>Magnoliopsida</taxon>
        <taxon>eudicotyledons</taxon>
        <taxon>Gunneridae</taxon>
        <taxon>Pentapetalae</taxon>
        <taxon>asterids</taxon>
        <taxon>lamiids</taxon>
        <taxon>Gentianales</taxon>
        <taxon>Rubiaceae</taxon>
        <taxon>Cinchonoideae</taxon>
        <taxon>Cinchoneae</taxon>
        <taxon>Cinchona</taxon>
    </lineage>
</organism>
<sequence>MNVLQDVLKQLALEKKGNVIKMGHREVVEEIYKLLKEKNCLVVLDDIWRVDDWKSLRPAFPITEGNSKILLTTRKENLSKVGVLYPLGFLSKEEGWELLRKKAFSKIDPPREGIVSSSDQGKEETMMDVAKRYLNELASRYLVQKLKFLRVLYLSCVRFNKLPQGFGCLIHLRFLRIKDCGMKELPSSICDLPFLQTLDLRDDITEEGDIALPNALWKLKRLRHLYLNRKYHAIGGG</sequence>
<reference evidence="5 6" key="1">
    <citation type="submission" date="2024-11" db="EMBL/GenBank/DDBJ databases">
        <title>A near-complete genome assembly of Cinchona calisaya.</title>
        <authorList>
            <person name="Lian D.C."/>
            <person name="Zhao X.W."/>
            <person name="Wei L."/>
        </authorList>
    </citation>
    <scope>NUCLEOTIDE SEQUENCE [LARGE SCALE GENOMIC DNA]</scope>
    <source>
        <tissue evidence="5">Nenye</tissue>
    </source>
</reference>
<evidence type="ECO:0000259" key="3">
    <source>
        <dbReference type="Pfam" id="PF00931"/>
    </source>
</evidence>
<evidence type="ECO:0000259" key="4">
    <source>
        <dbReference type="Pfam" id="PF23598"/>
    </source>
</evidence>
<dbReference type="Gene3D" id="3.80.10.10">
    <property type="entry name" value="Ribonuclease Inhibitor"/>
    <property type="match status" value="1"/>
</dbReference>
<dbReference type="AlphaFoldDB" id="A0ABD2YJS4"/>
<dbReference type="PANTHER" id="PTHR36766:SF64">
    <property type="entry name" value="OS12G0206100 PROTEIN"/>
    <property type="match status" value="1"/>
</dbReference>
<evidence type="ECO:0008006" key="7">
    <source>
        <dbReference type="Google" id="ProtNLM"/>
    </source>
</evidence>
<dbReference type="Pfam" id="PF00931">
    <property type="entry name" value="NB-ARC"/>
    <property type="match status" value="1"/>
</dbReference>
<dbReference type="SUPFAM" id="SSF52540">
    <property type="entry name" value="P-loop containing nucleoside triphosphate hydrolases"/>
    <property type="match status" value="1"/>
</dbReference>
<evidence type="ECO:0000256" key="1">
    <source>
        <dbReference type="ARBA" id="ARBA00022737"/>
    </source>
</evidence>